<comment type="catalytic activity">
    <reaction evidence="9 10">
        <text>dTMP + ATP = dTDP + ADP</text>
        <dbReference type="Rhea" id="RHEA:13517"/>
        <dbReference type="ChEBI" id="CHEBI:30616"/>
        <dbReference type="ChEBI" id="CHEBI:58369"/>
        <dbReference type="ChEBI" id="CHEBI:63528"/>
        <dbReference type="ChEBI" id="CHEBI:456216"/>
        <dbReference type="EC" id="2.7.4.9"/>
    </reaction>
</comment>
<protein>
    <recommendedName>
        <fullName evidence="3 10">Thymidylate kinase</fullName>
        <ecNumber evidence="2 10">2.7.4.9</ecNumber>
    </recommendedName>
    <alternativeName>
        <fullName evidence="10">dTMP kinase</fullName>
    </alternativeName>
</protein>
<evidence type="ECO:0000256" key="2">
    <source>
        <dbReference type="ARBA" id="ARBA00012980"/>
    </source>
</evidence>
<evidence type="ECO:0000256" key="5">
    <source>
        <dbReference type="ARBA" id="ARBA00022727"/>
    </source>
</evidence>
<evidence type="ECO:0000256" key="4">
    <source>
        <dbReference type="ARBA" id="ARBA00022679"/>
    </source>
</evidence>
<feature type="domain" description="Thymidylate kinase-like" evidence="11">
    <location>
        <begin position="9"/>
        <end position="180"/>
    </location>
</feature>
<dbReference type="NCBIfam" id="TIGR00041">
    <property type="entry name" value="DTMP_kinase"/>
    <property type="match status" value="1"/>
</dbReference>
<dbReference type="InterPro" id="IPR027417">
    <property type="entry name" value="P-loop_NTPase"/>
</dbReference>
<evidence type="ECO:0000256" key="10">
    <source>
        <dbReference type="HAMAP-Rule" id="MF_00165"/>
    </source>
</evidence>
<proteinExistence type="inferred from homology"/>
<evidence type="ECO:0000256" key="8">
    <source>
        <dbReference type="ARBA" id="ARBA00022840"/>
    </source>
</evidence>
<dbReference type="Proteomes" id="UP000216498">
    <property type="component" value="Unassembled WGS sequence"/>
</dbReference>
<comment type="similarity">
    <text evidence="1 10">Belongs to the thymidylate kinase family.</text>
</comment>
<dbReference type="InterPro" id="IPR039430">
    <property type="entry name" value="Thymidylate_kin-like_dom"/>
</dbReference>
<evidence type="ECO:0000256" key="1">
    <source>
        <dbReference type="ARBA" id="ARBA00009776"/>
    </source>
</evidence>
<dbReference type="PANTHER" id="PTHR10344">
    <property type="entry name" value="THYMIDYLATE KINASE"/>
    <property type="match status" value="1"/>
</dbReference>
<evidence type="ECO:0000256" key="7">
    <source>
        <dbReference type="ARBA" id="ARBA00022777"/>
    </source>
</evidence>
<dbReference type="GO" id="GO:0006227">
    <property type="term" value="P:dUDP biosynthetic process"/>
    <property type="evidence" value="ECO:0007669"/>
    <property type="project" value="TreeGrafter"/>
</dbReference>
<keyword evidence="5 10" id="KW-0545">Nucleotide biosynthesis</keyword>
<dbReference type="Gene3D" id="3.40.50.300">
    <property type="entry name" value="P-loop containing nucleotide triphosphate hydrolases"/>
    <property type="match status" value="1"/>
</dbReference>
<dbReference type="GO" id="GO:0004798">
    <property type="term" value="F:dTMP kinase activity"/>
    <property type="evidence" value="ECO:0007669"/>
    <property type="project" value="UniProtKB-UniRule"/>
</dbReference>
<dbReference type="EC" id="2.7.4.9" evidence="2 10"/>
<dbReference type="EMBL" id="NPMS01000004">
    <property type="protein sequence ID" value="OZU88636.1"/>
    <property type="molecule type" value="Genomic_DNA"/>
</dbReference>
<comment type="function">
    <text evidence="10">Phosphorylation of dTMP to form dTDP in both de novo and salvage pathways of dTTP synthesis.</text>
</comment>
<dbReference type="SUPFAM" id="SSF52540">
    <property type="entry name" value="P-loop containing nucleoside triphosphate hydrolases"/>
    <property type="match status" value="1"/>
</dbReference>
<sequence length="208" mass="24087">MNGKFIVFGGLDQTGKTTQSKKLVNYLNNNGIPAIWTSEPKGTNFGKEVSDLLQSHTLSSKAQLLLFQAAREEHLHNVILPNLIKGKWVVCDRYFESSFIYQGQMGLSDELLYASHRLFDHDAVKPDKTFLFKGKIGERDYFDKLDQFCESNRKELEKRIDLFFEQSENDCVILSARKSDEKRMFQEVLQHLKKDLPFLMLMKNNLKG</sequence>
<dbReference type="Pfam" id="PF02223">
    <property type="entry name" value="Thymidylate_kin"/>
    <property type="match status" value="1"/>
</dbReference>
<dbReference type="GO" id="GO:0005737">
    <property type="term" value="C:cytoplasm"/>
    <property type="evidence" value="ECO:0007669"/>
    <property type="project" value="TreeGrafter"/>
</dbReference>
<organism evidence="12 13">
    <name type="scientific">Virgibacillus indicus</name>
    <dbReference type="NCBI Taxonomy" id="2024554"/>
    <lineage>
        <taxon>Bacteria</taxon>
        <taxon>Bacillati</taxon>
        <taxon>Bacillota</taxon>
        <taxon>Bacilli</taxon>
        <taxon>Bacillales</taxon>
        <taxon>Bacillaceae</taxon>
        <taxon>Virgibacillus</taxon>
    </lineage>
</organism>
<evidence type="ECO:0000313" key="13">
    <source>
        <dbReference type="Proteomes" id="UP000216498"/>
    </source>
</evidence>
<keyword evidence="4 10" id="KW-0808">Transferase</keyword>
<dbReference type="GO" id="GO:0006235">
    <property type="term" value="P:dTTP biosynthetic process"/>
    <property type="evidence" value="ECO:0007669"/>
    <property type="project" value="UniProtKB-UniRule"/>
</dbReference>
<dbReference type="OrthoDB" id="9774907at2"/>
<dbReference type="CDD" id="cd01672">
    <property type="entry name" value="TMPK"/>
    <property type="match status" value="1"/>
</dbReference>
<gene>
    <name evidence="10 12" type="primary">tmk</name>
    <name evidence="12" type="ORF">CIL03_10090</name>
</gene>
<evidence type="ECO:0000259" key="11">
    <source>
        <dbReference type="Pfam" id="PF02223"/>
    </source>
</evidence>
<dbReference type="InterPro" id="IPR018094">
    <property type="entry name" value="Thymidylate_kinase"/>
</dbReference>
<comment type="caution">
    <text evidence="10">Lacks conserved residue(s) required for the propagation of feature annotation.</text>
</comment>
<dbReference type="RefSeq" id="WP_094885732.1">
    <property type="nucleotide sequence ID" value="NZ_NPMS01000004.1"/>
</dbReference>
<accession>A0A265NBH4</accession>
<name>A0A265NBH4_9BACI</name>
<reference evidence="12 13" key="1">
    <citation type="submission" date="2017-08" db="EMBL/GenBank/DDBJ databases">
        <title>Virgibacillus indicus sp. nov. and Virgibacillus profoundi sp. nov, two moderately halophilic bacteria isolated from marine sediment by using the Microfluidic Streak Plate.</title>
        <authorList>
            <person name="Xu B."/>
            <person name="Hu B."/>
            <person name="Wang J."/>
            <person name="Zhu Y."/>
            <person name="Huang L."/>
            <person name="Du W."/>
            <person name="Huang Y."/>
        </authorList>
    </citation>
    <scope>NUCLEOTIDE SEQUENCE [LARGE SCALE GENOMIC DNA]</scope>
    <source>
        <strain evidence="12 13">IO3-P2-C2</strain>
    </source>
</reference>
<evidence type="ECO:0000313" key="12">
    <source>
        <dbReference type="EMBL" id="OZU88636.1"/>
    </source>
</evidence>
<keyword evidence="7 10" id="KW-0418">Kinase</keyword>
<keyword evidence="13" id="KW-1185">Reference proteome</keyword>
<dbReference type="PANTHER" id="PTHR10344:SF4">
    <property type="entry name" value="UMP-CMP KINASE 2, MITOCHONDRIAL"/>
    <property type="match status" value="1"/>
</dbReference>
<dbReference type="GO" id="GO:0005524">
    <property type="term" value="F:ATP binding"/>
    <property type="evidence" value="ECO:0007669"/>
    <property type="project" value="UniProtKB-UniRule"/>
</dbReference>
<keyword evidence="6 10" id="KW-0547">Nucleotide-binding</keyword>
<evidence type="ECO:0000256" key="6">
    <source>
        <dbReference type="ARBA" id="ARBA00022741"/>
    </source>
</evidence>
<comment type="caution">
    <text evidence="12">The sequence shown here is derived from an EMBL/GenBank/DDBJ whole genome shotgun (WGS) entry which is preliminary data.</text>
</comment>
<evidence type="ECO:0000256" key="9">
    <source>
        <dbReference type="ARBA" id="ARBA00048743"/>
    </source>
</evidence>
<dbReference type="AlphaFoldDB" id="A0A265NBH4"/>
<dbReference type="GO" id="GO:0006233">
    <property type="term" value="P:dTDP biosynthetic process"/>
    <property type="evidence" value="ECO:0007669"/>
    <property type="project" value="InterPro"/>
</dbReference>
<keyword evidence="8 10" id="KW-0067">ATP-binding</keyword>
<dbReference type="HAMAP" id="MF_00165">
    <property type="entry name" value="Thymidylate_kinase"/>
    <property type="match status" value="1"/>
</dbReference>
<evidence type="ECO:0000256" key="3">
    <source>
        <dbReference type="ARBA" id="ARBA00017144"/>
    </source>
</evidence>